<gene>
    <name evidence="2" type="primary">hpf</name>
    <name evidence="5" type="ORF">JOE42_001029</name>
</gene>
<feature type="compositionally biased region" description="Low complexity" evidence="3">
    <location>
        <begin position="27"/>
        <end position="40"/>
    </location>
</feature>
<dbReference type="InterPro" id="IPR036567">
    <property type="entry name" value="RHF-like"/>
</dbReference>
<dbReference type="CDD" id="cd00552">
    <property type="entry name" value="RaiA"/>
    <property type="match status" value="1"/>
</dbReference>
<dbReference type="SUPFAM" id="SSF69754">
    <property type="entry name" value="Ribosome binding protein Y (YfiA homologue)"/>
    <property type="match status" value="1"/>
</dbReference>
<proteinExistence type="inferred from homology"/>
<dbReference type="NCBIfam" id="TIGR00741">
    <property type="entry name" value="yfiA"/>
    <property type="match status" value="1"/>
</dbReference>
<dbReference type="InterPro" id="IPR034694">
    <property type="entry name" value="HPF_long/plastid"/>
</dbReference>
<comment type="caution">
    <text evidence="5">The sequence shown here is derived from an EMBL/GenBank/DDBJ whole genome shotgun (WGS) entry which is preliminary data.</text>
</comment>
<dbReference type="Gene3D" id="3.30.505.50">
    <property type="entry name" value="Sigma 54 modulation/S30EA ribosomal protein, C-terminal domain"/>
    <property type="match status" value="1"/>
</dbReference>
<organism evidence="5 6">
    <name type="scientific">Rhodococcoides corynebacterioides</name>
    <dbReference type="NCBI Taxonomy" id="53972"/>
    <lineage>
        <taxon>Bacteria</taxon>
        <taxon>Bacillati</taxon>
        <taxon>Actinomycetota</taxon>
        <taxon>Actinomycetes</taxon>
        <taxon>Mycobacteriales</taxon>
        <taxon>Nocardiaceae</taxon>
        <taxon>Rhodococcoides</taxon>
    </lineage>
</organism>
<protein>
    <recommendedName>
        <fullName evidence="2">Ribosome hibernation promoting factor</fullName>
        <shortName evidence="2">HPF</shortName>
    </recommendedName>
</protein>
<sequence length="259" mass="28849">MTTAHTSTHRVHAHPREAHAHGPEQNDSTALDSTDTTADSVYFDDAPSAGPADDNSSAEPAAEVVVKGRNVEIPDHFRLYVSEKLARLERFDPTIHLFDVELFHERNRRQSKSCQRVEITVRGKGPVARAEACADSFYAALESATTKLESRLRRTKDRRKVHYGEKRPVSVAEATAALVEEAVTAPVEEAPAVDDHATEGPGTVVRVKEHPAVPMTVDDALYEMELVGHDFFLFHDKESDRPSVVYRRHAFDYGLLRLS</sequence>
<keyword evidence="1 2" id="KW-0810">Translation regulation</keyword>
<dbReference type="InterPro" id="IPR038416">
    <property type="entry name" value="Ribosom_S30AE_C_sf"/>
</dbReference>
<dbReference type="InterPro" id="IPR050574">
    <property type="entry name" value="HPF/YfiA_ribosome-assoc"/>
</dbReference>
<dbReference type="InterPro" id="IPR003489">
    <property type="entry name" value="RHF/RaiA"/>
</dbReference>
<dbReference type="Proteomes" id="UP000703038">
    <property type="component" value="Unassembled WGS sequence"/>
</dbReference>
<evidence type="ECO:0000256" key="1">
    <source>
        <dbReference type="ARBA" id="ARBA00022845"/>
    </source>
</evidence>
<comment type="subunit">
    <text evidence="2">Interacts with 100S ribosomes.</text>
</comment>
<evidence type="ECO:0000313" key="5">
    <source>
        <dbReference type="EMBL" id="MBM7414296.1"/>
    </source>
</evidence>
<dbReference type="Gene3D" id="3.30.160.100">
    <property type="entry name" value="Ribosome hibernation promotion factor-like"/>
    <property type="match status" value="1"/>
</dbReference>
<dbReference type="EMBL" id="JAFBBK010000001">
    <property type="protein sequence ID" value="MBM7414296.1"/>
    <property type="molecule type" value="Genomic_DNA"/>
</dbReference>
<evidence type="ECO:0000256" key="3">
    <source>
        <dbReference type="SAM" id="MobiDB-lite"/>
    </source>
</evidence>
<dbReference type="HAMAP" id="MF_00839">
    <property type="entry name" value="HPF"/>
    <property type="match status" value="1"/>
</dbReference>
<evidence type="ECO:0000256" key="2">
    <source>
        <dbReference type="HAMAP-Rule" id="MF_00839"/>
    </source>
</evidence>
<comment type="similarity">
    <text evidence="2">Belongs to the HPF/YfiA ribosome-associated protein family. Long HPF subfamily.</text>
</comment>
<evidence type="ECO:0000259" key="4">
    <source>
        <dbReference type="Pfam" id="PF16321"/>
    </source>
</evidence>
<comment type="function">
    <text evidence="2">Required for dimerization of active 70S ribosomes into 100S ribosomes in stationary phase; 100S ribosomes are translationally inactive and sometimes present during exponential growth.</text>
</comment>
<dbReference type="PANTHER" id="PTHR33231:SF1">
    <property type="entry name" value="30S RIBOSOMAL PROTEIN"/>
    <property type="match status" value="1"/>
</dbReference>
<keyword evidence="2" id="KW-0963">Cytoplasm</keyword>
<comment type="subcellular location">
    <subcellularLocation>
        <location evidence="2">Cytoplasm</location>
    </subcellularLocation>
</comment>
<evidence type="ECO:0000313" key="6">
    <source>
        <dbReference type="Proteomes" id="UP000703038"/>
    </source>
</evidence>
<feature type="region of interest" description="Disordered" evidence="3">
    <location>
        <begin position="1"/>
        <end position="61"/>
    </location>
</feature>
<accession>A0ABS2KQP9</accession>
<feature type="domain" description="Sigma 54 modulation/S30EA ribosomal protein C-terminal" evidence="4">
    <location>
        <begin position="202"/>
        <end position="255"/>
    </location>
</feature>
<dbReference type="PANTHER" id="PTHR33231">
    <property type="entry name" value="30S RIBOSOMAL PROTEIN"/>
    <property type="match status" value="1"/>
</dbReference>
<name>A0ABS2KQP9_9NOCA</name>
<dbReference type="Pfam" id="PF16321">
    <property type="entry name" value="Ribosom_S30AE_C"/>
    <property type="match status" value="1"/>
</dbReference>
<keyword evidence="6" id="KW-1185">Reference proteome</keyword>
<reference evidence="5 6" key="1">
    <citation type="submission" date="2021-01" db="EMBL/GenBank/DDBJ databases">
        <title>Genomics of switchgrass bacterial isolates.</title>
        <authorList>
            <person name="Shade A."/>
        </authorList>
    </citation>
    <scope>NUCLEOTIDE SEQUENCE [LARGE SCALE GENOMIC DNA]</scope>
    <source>
        <strain evidence="5 6">PvP111</strain>
    </source>
</reference>
<feature type="compositionally biased region" description="Basic and acidic residues" evidence="3">
    <location>
        <begin position="14"/>
        <end position="24"/>
    </location>
</feature>
<dbReference type="Pfam" id="PF02482">
    <property type="entry name" value="Ribosomal_S30AE"/>
    <property type="match status" value="1"/>
</dbReference>
<dbReference type="InterPro" id="IPR032528">
    <property type="entry name" value="Ribosom_S30AE_C"/>
</dbReference>